<sequence length="153" mass="17047">MREAQKRTETQLTNLTELLTKRSDGEESNDEEEDEEKEGNVSEEVMEESENEEENEGETFFIATVFGGNKVVKNEIPAKCTDPGPSLVTCKIRGVEVRECMRDPGACRSVMPYELYELLDLGPLKKTNEVFTTVDISVVTVTGIAENVDAYAS</sequence>
<comment type="caution">
    <text evidence="2">The sequence shown here is derived from an EMBL/GenBank/DDBJ whole genome shotgun (WGS) entry which is preliminary data.</text>
</comment>
<dbReference type="EMBL" id="JASCZI010061052">
    <property type="protein sequence ID" value="MED6137412.1"/>
    <property type="molecule type" value="Genomic_DNA"/>
</dbReference>
<feature type="compositionally biased region" description="Acidic residues" evidence="1">
    <location>
        <begin position="44"/>
        <end position="57"/>
    </location>
</feature>
<reference evidence="2 3" key="1">
    <citation type="journal article" date="2023" name="Plants (Basel)">
        <title>Bridging the Gap: Combining Genomics and Transcriptomics Approaches to Understand Stylosanthes scabra, an Orphan Legume from the Brazilian Caatinga.</title>
        <authorList>
            <person name="Ferreira-Neto J.R.C."/>
            <person name="da Silva M.D."/>
            <person name="Binneck E."/>
            <person name="de Melo N.F."/>
            <person name="da Silva R.H."/>
            <person name="de Melo A.L.T.M."/>
            <person name="Pandolfi V."/>
            <person name="Bustamante F.O."/>
            <person name="Brasileiro-Vidal A.C."/>
            <person name="Benko-Iseppon A.M."/>
        </authorList>
    </citation>
    <scope>NUCLEOTIDE SEQUENCE [LARGE SCALE GENOMIC DNA]</scope>
    <source>
        <tissue evidence="2">Leaves</tissue>
    </source>
</reference>
<keyword evidence="3" id="KW-1185">Reference proteome</keyword>
<name>A0ABU6SMA5_9FABA</name>
<dbReference type="InterPro" id="IPR021109">
    <property type="entry name" value="Peptidase_aspartic_dom_sf"/>
</dbReference>
<feature type="compositionally biased region" description="Acidic residues" evidence="1">
    <location>
        <begin position="26"/>
        <end position="37"/>
    </location>
</feature>
<evidence type="ECO:0000313" key="3">
    <source>
        <dbReference type="Proteomes" id="UP001341840"/>
    </source>
</evidence>
<dbReference type="PANTHER" id="PTHR33067">
    <property type="entry name" value="RNA-DIRECTED DNA POLYMERASE-RELATED"/>
    <property type="match status" value="1"/>
</dbReference>
<accession>A0ABU6SMA5</accession>
<protein>
    <submittedName>
        <fullName evidence="2">Uncharacterized protein</fullName>
    </submittedName>
</protein>
<dbReference type="Proteomes" id="UP001341840">
    <property type="component" value="Unassembled WGS sequence"/>
</dbReference>
<proteinExistence type="predicted"/>
<dbReference type="Gene3D" id="2.40.70.10">
    <property type="entry name" value="Acid Proteases"/>
    <property type="match status" value="1"/>
</dbReference>
<dbReference type="PANTHER" id="PTHR33067:SF15">
    <property type="entry name" value="RNA-DIRECTED DNA POLYMERASE"/>
    <property type="match status" value="1"/>
</dbReference>
<evidence type="ECO:0000313" key="2">
    <source>
        <dbReference type="EMBL" id="MED6137412.1"/>
    </source>
</evidence>
<gene>
    <name evidence="2" type="ORF">PIB30_064808</name>
</gene>
<evidence type="ECO:0000256" key="1">
    <source>
        <dbReference type="SAM" id="MobiDB-lite"/>
    </source>
</evidence>
<organism evidence="2 3">
    <name type="scientific">Stylosanthes scabra</name>
    <dbReference type="NCBI Taxonomy" id="79078"/>
    <lineage>
        <taxon>Eukaryota</taxon>
        <taxon>Viridiplantae</taxon>
        <taxon>Streptophyta</taxon>
        <taxon>Embryophyta</taxon>
        <taxon>Tracheophyta</taxon>
        <taxon>Spermatophyta</taxon>
        <taxon>Magnoliopsida</taxon>
        <taxon>eudicotyledons</taxon>
        <taxon>Gunneridae</taxon>
        <taxon>Pentapetalae</taxon>
        <taxon>rosids</taxon>
        <taxon>fabids</taxon>
        <taxon>Fabales</taxon>
        <taxon>Fabaceae</taxon>
        <taxon>Papilionoideae</taxon>
        <taxon>50 kb inversion clade</taxon>
        <taxon>dalbergioids sensu lato</taxon>
        <taxon>Dalbergieae</taxon>
        <taxon>Pterocarpus clade</taxon>
        <taxon>Stylosanthes</taxon>
    </lineage>
</organism>
<feature type="region of interest" description="Disordered" evidence="1">
    <location>
        <begin position="1"/>
        <end position="59"/>
    </location>
</feature>